<evidence type="ECO:0000313" key="1">
    <source>
        <dbReference type="EMBL" id="TNN59812.1"/>
    </source>
</evidence>
<evidence type="ECO:0000313" key="2">
    <source>
        <dbReference type="Proteomes" id="UP000314294"/>
    </source>
</evidence>
<protein>
    <submittedName>
        <fullName evidence="1">Uncharacterized protein</fullName>
    </submittedName>
</protein>
<gene>
    <name evidence="1" type="ORF">EYF80_029997</name>
</gene>
<comment type="caution">
    <text evidence="1">The sequence shown here is derived from an EMBL/GenBank/DDBJ whole genome shotgun (WGS) entry which is preliminary data.</text>
</comment>
<keyword evidence="2" id="KW-1185">Reference proteome</keyword>
<proteinExistence type="predicted"/>
<accession>A0A4Z2H4I9</accession>
<dbReference type="AlphaFoldDB" id="A0A4Z2H4I9"/>
<name>A0A4Z2H4I9_9TELE</name>
<sequence>MKSTTSTRQNILTEPQLFGLLWPKQPAGCCGANKSLRMLTGEMEERTSLRKQQRLQWRFRLSASTVAIQGFHDRGYRVDRRHPNRQALGATATPGGPLSRCPALLRFLLKVTRRCAPATS</sequence>
<organism evidence="1 2">
    <name type="scientific">Liparis tanakae</name>
    <name type="common">Tanaka's snailfish</name>
    <dbReference type="NCBI Taxonomy" id="230148"/>
    <lineage>
        <taxon>Eukaryota</taxon>
        <taxon>Metazoa</taxon>
        <taxon>Chordata</taxon>
        <taxon>Craniata</taxon>
        <taxon>Vertebrata</taxon>
        <taxon>Euteleostomi</taxon>
        <taxon>Actinopterygii</taxon>
        <taxon>Neopterygii</taxon>
        <taxon>Teleostei</taxon>
        <taxon>Neoteleostei</taxon>
        <taxon>Acanthomorphata</taxon>
        <taxon>Eupercaria</taxon>
        <taxon>Perciformes</taxon>
        <taxon>Cottioidei</taxon>
        <taxon>Cottales</taxon>
        <taxon>Liparidae</taxon>
        <taxon>Liparis</taxon>
    </lineage>
</organism>
<dbReference type="EMBL" id="SRLO01000348">
    <property type="protein sequence ID" value="TNN59812.1"/>
    <property type="molecule type" value="Genomic_DNA"/>
</dbReference>
<reference evidence="1 2" key="1">
    <citation type="submission" date="2019-03" db="EMBL/GenBank/DDBJ databases">
        <title>First draft genome of Liparis tanakae, snailfish: a comprehensive survey of snailfish specific genes.</title>
        <authorList>
            <person name="Kim W."/>
            <person name="Song I."/>
            <person name="Jeong J.-H."/>
            <person name="Kim D."/>
            <person name="Kim S."/>
            <person name="Ryu S."/>
            <person name="Song J.Y."/>
            <person name="Lee S.K."/>
        </authorList>
    </citation>
    <scope>NUCLEOTIDE SEQUENCE [LARGE SCALE GENOMIC DNA]</scope>
    <source>
        <tissue evidence="1">Muscle</tissue>
    </source>
</reference>
<dbReference type="Proteomes" id="UP000314294">
    <property type="component" value="Unassembled WGS sequence"/>
</dbReference>